<proteinExistence type="predicted"/>
<sequence>MQEFGPLWVAPPAPSQPSCLPRPSSAAARVARQKSGQQRGRWRRGHLALPLPLKPLLPPSLLLVLAAFTWLPTRSTPWAARSARGDAGSACSSRFPAGSRG</sequence>
<organism evidence="2">
    <name type="scientific">Setaria italica</name>
    <name type="common">Foxtail millet</name>
    <name type="synonym">Panicum italicum</name>
    <dbReference type="NCBI Taxonomy" id="4555"/>
    <lineage>
        <taxon>Eukaryota</taxon>
        <taxon>Viridiplantae</taxon>
        <taxon>Streptophyta</taxon>
        <taxon>Embryophyta</taxon>
        <taxon>Tracheophyta</taxon>
        <taxon>Spermatophyta</taxon>
        <taxon>Magnoliopsida</taxon>
        <taxon>Liliopsida</taxon>
        <taxon>Poales</taxon>
        <taxon>Poaceae</taxon>
        <taxon>PACMAD clade</taxon>
        <taxon>Panicoideae</taxon>
        <taxon>Panicodae</taxon>
        <taxon>Paniceae</taxon>
        <taxon>Cenchrinae</taxon>
        <taxon>Setaria</taxon>
    </lineage>
</organism>
<feature type="compositionally biased region" description="Low complexity" evidence="1">
    <location>
        <begin position="79"/>
        <end position="94"/>
    </location>
</feature>
<feature type="region of interest" description="Disordered" evidence="1">
    <location>
        <begin position="79"/>
        <end position="101"/>
    </location>
</feature>
<name>A0A368QJI4_SETIT</name>
<dbReference type="AlphaFoldDB" id="A0A368QJI4"/>
<dbReference type="EMBL" id="CM003530">
    <property type="protein sequence ID" value="RCV18083.1"/>
    <property type="molecule type" value="Genomic_DNA"/>
</dbReference>
<feature type="region of interest" description="Disordered" evidence="1">
    <location>
        <begin position="1"/>
        <end position="43"/>
    </location>
</feature>
<protein>
    <submittedName>
        <fullName evidence="2">Uncharacterized protein</fullName>
    </submittedName>
</protein>
<feature type="compositionally biased region" description="Low complexity" evidence="1">
    <location>
        <begin position="21"/>
        <end position="30"/>
    </location>
</feature>
<gene>
    <name evidence="2" type="ORF">SETIT_3G271800v2</name>
</gene>
<evidence type="ECO:0000256" key="1">
    <source>
        <dbReference type="SAM" id="MobiDB-lite"/>
    </source>
</evidence>
<accession>A0A368QJI4</accession>
<reference evidence="2" key="2">
    <citation type="submission" date="2015-07" db="EMBL/GenBank/DDBJ databases">
        <authorList>
            <person name="Noorani M."/>
        </authorList>
    </citation>
    <scope>NUCLEOTIDE SEQUENCE</scope>
    <source>
        <strain evidence="2">Yugu1</strain>
    </source>
</reference>
<reference evidence="2" key="1">
    <citation type="journal article" date="2012" name="Nat. Biotechnol.">
        <title>Reference genome sequence of the model plant Setaria.</title>
        <authorList>
            <person name="Bennetzen J.L."/>
            <person name="Schmutz J."/>
            <person name="Wang H."/>
            <person name="Percifield R."/>
            <person name="Hawkins J."/>
            <person name="Pontaroli A.C."/>
            <person name="Estep M."/>
            <person name="Feng L."/>
            <person name="Vaughn J.N."/>
            <person name="Grimwood J."/>
            <person name="Jenkins J."/>
            <person name="Barry K."/>
            <person name="Lindquist E."/>
            <person name="Hellsten U."/>
            <person name="Deshpande S."/>
            <person name="Wang X."/>
            <person name="Wu X."/>
            <person name="Mitros T."/>
            <person name="Triplett J."/>
            <person name="Yang X."/>
            <person name="Ye C.Y."/>
            <person name="Mauro-Herrera M."/>
            <person name="Wang L."/>
            <person name="Li P."/>
            <person name="Sharma M."/>
            <person name="Sharma R."/>
            <person name="Ronald P.C."/>
            <person name="Panaud O."/>
            <person name="Kellogg E.A."/>
            <person name="Brutnell T.P."/>
            <person name="Doust A.N."/>
            <person name="Tuskan G.A."/>
            <person name="Rokhsar D."/>
            <person name="Devos K.M."/>
        </authorList>
    </citation>
    <scope>NUCLEOTIDE SEQUENCE [LARGE SCALE GENOMIC DNA]</scope>
    <source>
        <strain evidence="2">Yugu1</strain>
    </source>
</reference>
<evidence type="ECO:0000313" key="2">
    <source>
        <dbReference type="EMBL" id="RCV18083.1"/>
    </source>
</evidence>